<sequence length="212" mass="24625">MPSNKNDFFSSSENNFKYLRSYEWLCVPKNASHALINKNYKKLAMATHPDKNKQCSGKLFMLISNAKDDLLGRSRSCGRMEEEDNHPRQTNKFNKFFEKRGVFESCPKNAAADNDESDDSETNEEFKIADEDLWLVYKMLRPYEWLCVPKNATHAEINKNYKKLSFATHPDQNNKCSDKLFTLITHAKEVLLRRPKYSGRVMGVLLQIMAPE</sequence>
<evidence type="ECO:0000259" key="2">
    <source>
        <dbReference type="PROSITE" id="PS50076"/>
    </source>
</evidence>
<keyword evidence="1" id="KW-0143">Chaperone</keyword>
<keyword evidence="4" id="KW-1185">Reference proteome</keyword>
<evidence type="ECO:0000256" key="1">
    <source>
        <dbReference type="ARBA" id="ARBA00023186"/>
    </source>
</evidence>
<dbReference type="Pfam" id="PF00226">
    <property type="entry name" value="DnaJ"/>
    <property type="match status" value="2"/>
</dbReference>
<dbReference type="SUPFAM" id="SSF46565">
    <property type="entry name" value="Chaperone J-domain"/>
    <property type="match status" value="2"/>
</dbReference>
<evidence type="ECO:0000313" key="4">
    <source>
        <dbReference type="Proteomes" id="UP001620626"/>
    </source>
</evidence>
<dbReference type="Proteomes" id="UP001620626">
    <property type="component" value="Unassembled WGS sequence"/>
</dbReference>
<accession>A0ABD2KB74</accession>
<proteinExistence type="predicted"/>
<dbReference type="PANTHER" id="PTHR43096">
    <property type="entry name" value="DNAJ HOMOLOG 1, MITOCHONDRIAL-RELATED"/>
    <property type="match status" value="1"/>
</dbReference>
<dbReference type="AlphaFoldDB" id="A0ABD2KB74"/>
<reference evidence="3 4" key="1">
    <citation type="submission" date="2024-10" db="EMBL/GenBank/DDBJ databases">
        <authorList>
            <person name="Kim D."/>
        </authorList>
    </citation>
    <scope>NUCLEOTIDE SEQUENCE [LARGE SCALE GENOMIC DNA]</scope>
    <source>
        <strain evidence="3">BH-2024</strain>
    </source>
</reference>
<gene>
    <name evidence="3" type="ORF">niasHT_029917</name>
</gene>
<comment type="caution">
    <text evidence="3">The sequence shown here is derived from an EMBL/GenBank/DDBJ whole genome shotgun (WGS) entry which is preliminary data.</text>
</comment>
<name>A0ABD2KB74_9BILA</name>
<protein>
    <recommendedName>
        <fullName evidence="2">J domain-containing protein</fullName>
    </recommendedName>
</protein>
<dbReference type="CDD" id="cd06257">
    <property type="entry name" value="DnaJ"/>
    <property type="match status" value="2"/>
</dbReference>
<dbReference type="InterPro" id="IPR036869">
    <property type="entry name" value="J_dom_sf"/>
</dbReference>
<evidence type="ECO:0000313" key="3">
    <source>
        <dbReference type="EMBL" id="KAL3100187.1"/>
    </source>
</evidence>
<dbReference type="PANTHER" id="PTHR43096:SF52">
    <property type="entry name" value="DNAJ HOMOLOG 1, MITOCHONDRIAL-RELATED"/>
    <property type="match status" value="1"/>
</dbReference>
<feature type="domain" description="J" evidence="2">
    <location>
        <begin position="141"/>
        <end position="196"/>
    </location>
</feature>
<feature type="domain" description="J" evidence="2">
    <location>
        <begin position="20"/>
        <end position="101"/>
    </location>
</feature>
<dbReference type="InterPro" id="IPR001623">
    <property type="entry name" value="DnaJ_domain"/>
</dbReference>
<dbReference type="PROSITE" id="PS50076">
    <property type="entry name" value="DNAJ_2"/>
    <property type="match status" value="2"/>
</dbReference>
<dbReference type="EMBL" id="JBICBT010000799">
    <property type="protein sequence ID" value="KAL3100187.1"/>
    <property type="molecule type" value="Genomic_DNA"/>
</dbReference>
<organism evidence="3 4">
    <name type="scientific">Heterodera trifolii</name>
    <dbReference type="NCBI Taxonomy" id="157864"/>
    <lineage>
        <taxon>Eukaryota</taxon>
        <taxon>Metazoa</taxon>
        <taxon>Ecdysozoa</taxon>
        <taxon>Nematoda</taxon>
        <taxon>Chromadorea</taxon>
        <taxon>Rhabditida</taxon>
        <taxon>Tylenchina</taxon>
        <taxon>Tylenchomorpha</taxon>
        <taxon>Tylenchoidea</taxon>
        <taxon>Heteroderidae</taxon>
        <taxon>Heteroderinae</taxon>
        <taxon>Heterodera</taxon>
    </lineage>
</organism>
<dbReference type="SMART" id="SM00271">
    <property type="entry name" value="DnaJ"/>
    <property type="match status" value="2"/>
</dbReference>
<dbReference type="Gene3D" id="1.10.287.110">
    <property type="entry name" value="DnaJ domain"/>
    <property type="match status" value="2"/>
</dbReference>